<evidence type="ECO:0000313" key="4">
    <source>
        <dbReference type="Proteomes" id="UP000772434"/>
    </source>
</evidence>
<organism evidence="3 4">
    <name type="scientific">Rhodocollybia butyracea</name>
    <dbReference type="NCBI Taxonomy" id="206335"/>
    <lineage>
        <taxon>Eukaryota</taxon>
        <taxon>Fungi</taxon>
        <taxon>Dikarya</taxon>
        <taxon>Basidiomycota</taxon>
        <taxon>Agaricomycotina</taxon>
        <taxon>Agaricomycetes</taxon>
        <taxon>Agaricomycetidae</taxon>
        <taxon>Agaricales</taxon>
        <taxon>Marasmiineae</taxon>
        <taxon>Omphalotaceae</taxon>
        <taxon>Rhodocollybia</taxon>
    </lineage>
</organism>
<evidence type="ECO:0000256" key="2">
    <source>
        <dbReference type="SAM" id="Phobius"/>
    </source>
</evidence>
<feature type="region of interest" description="Disordered" evidence="1">
    <location>
        <begin position="62"/>
        <end position="84"/>
    </location>
</feature>
<feature type="transmembrane region" description="Helical" evidence="2">
    <location>
        <begin position="6"/>
        <end position="24"/>
    </location>
</feature>
<sequence length="201" mass="21654">MVASRLIADIVVSFVTAITILYVYSSKGSALWVADTSSLSPSVFPPLVSTLPPNNVQTLGRSVSPLVPSSPGESSSLPVFSSSPSHPIPYQKGRIEDARRVLVGLGGQHSTAPIEDEIAEILGNHEYSTESSSFLTPDTEALGASASLVDFAPIFIKPSSVHRSRWCLFYFSSIFFQSSGATKNMLRYSLSLTFTCFPSRQ</sequence>
<keyword evidence="4" id="KW-1185">Reference proteome</keyword>
<protein>
    <submittedName>
        <fullName evidence="3">Uncharacterized protein</fullName>
    </submittedName>
</protein>
<gene>
    <name evidence="3" type="ORF">BDP27DRAFT_111621</name>
</gene>
<comment type="caution">
    <text evidence="3">The sequence shown here is derived from an EMBL/GenBank/DDBJ whole genome shotgun (WGS) entry which is preliminary data.</text>
</comment>
<name>A0A9P5U2R6_9AGAR</name>
<evidence type="ECO:0000256" key="1">
    <source>
        <dbReference type="SAM" id="MobiDB-lite"/>
    </source>
</evidence>
<evidence type="ECO:0000313" key="3">
    <source>
        <dbReference type="EMBL" id="KAF9064935.1"/>
    </source>
</evidence>
<proteinExistence type="predicted"/>
<dbReference type="EMBL" id="JADNRY010000112">
    <property type="protein sequence ID" value="KAF9064935.1"/>
    <property type="molecule type" value="Genomic_DNA"/>
</dbReference>
<dbReference type="AlphaFoldDB" id="A0A9P5U2R6"/>
<reference evidence="3" key="1">
    <citation type="submission" date="2020-11" db="EMBL/GenBank/DDBJ databases">
        <authorList>
            <consortium name="DOE Joint Genome Institute"/>
            <person name="Ahrendt S."/>
            <person name="Riley R."/>
            <person name="Andreopoulos W."/>
            <person name="Labutti K."/>
            <person name="Pangilinan J."/>
            <person name="Ruiz-Duenas F.J."/>
            <person name="Barrasa J.M."/>
            <person name="Sanchez-Garcia M."/>
            <person name="Camarero S."/>
            <person name="Miyauchi S."/>
            <person name="Serrano A."/>
            <person name="Linde D."/>
            <person name="Babiker R."/>
            <person name="Drula E."/>
            <person name="Ayuso-Fernandez I."/>
            <person name="Pacheco R."/>
            <person name="Padilla G."/>
            <person name="Ferreira P."/>
            <person name="Barriuso J."/>
            <person name="Kellner H."/>
            <person name="Castanera R."/>
            <person name="Alfaro M."/>
            <person name="Ramirez L."/>
            <person name="Pisabarro A.G."/>
            <person name="Kuo A."/>
            <person name="Tritt A."/>
            <person name="Lipzen A."/>
            <person name="He G."/>
            <person name="Yan M."/>
            <person name="Ng V."/>
            <person name="Cullen D."/>
            <person name="Martin F."/>
            <person name="Rosso M.-N."/>
            <person name="Henrissat B."/>
            <person name="Hibbett D."/>
            <person name="Martinez A.T."/>
            <person name="Grigoriev I.V."/>
        </authorList>
    </citation>
    <scope>NUCLEOTIDE SEQUENCE</scope>
    <source>
        <strain evidence="3">AH 40177</strain>
    </source>
</reference>
<dbReference type="Proteomes" id="UP000772434">
    <property type="component" value="Unassembled WGS sequence"/>
</dbReference>
<keyword evidence="2" id="KW-0812">Transmembrane</keyword>
<keyword evidence="2" id="KW-1133">Transmembrane helix</keyword>
<keyword evidence="2" id="KW-0472">Membrane</keyword>
<accession>A0A9P5U2R6</accession>